<name>A0A2I1CHL5_ASPN1</name>
<evidence type="ECO:0000313" key="2">
    <source>
        <dbReference type="Proteomes" id="UP000234474"/>
    </source>
</evidence>
<comment type="caution">
    <text evidence="1">The sequence shown here is derived from an EMBL/GenBank/DDBJ whole genome shotgun (WGS) entry which is preliminary data.</text>
</comment>
<protein>
    <submittedName>
        <fullName evidence="1">Uncharacterized protein</fullName>
    </submittedName>
</protein>
<dbReference type="AlphaFoldDB" id="A0A2I1CHL5"/>
<dbReference type="OrthoDB" id="421671at2759"/>
<organism evidence="1 2">
    <name type="scientific">Aspergillus novofumigatus (strain IBT 16806)</name>
    <dbReference type="NCBI Taxonomy" id="1392255"/>
    <lineage>
        <taxon>Eukaryota</taxon>
        <taxon>Fungi</taxon>
        <taxon>Dikarya</taxon>
        <taxon>Ascomycota</taxon>
        <taxon>Pezizomycotina</taxon>
        <taxon>Eurotiomycetes</taxon>
        <taxon>Eurotiomycetidae</taxon>
        <taxon>Eurotiales</taxon>
        <taxon>Aspergillaceae</taxon>
        <taxon>Aspergillus</taxon>
        <taxon>Aspergillus subgen. Fumigati</taxon>
    </lineage>
</organism>
<keyword evidence="2" id="KW-1185">Reference proteome</keyword>
<dbReference type="Proteomes" id="UP000234474">
    <property type="component" value="Unassembled WGS sequence"/>
</dbReference>
<dbReference type="VEuPathDB" id="FungiDB:P174DRAFT_438923"/>
<dbReference type="EMBL" id="MSZS01000002">
    <property type="protein sequence ID" value="PKX97129.1"/>
    <property type="molecule type" value="Genomic_DNA"/>
</dbReference>
<accession>A0A2I1CHL5</accession>
<dbReference type="RefSeq" id="XP_024685724.1">
    <property type="nucleotide sequence ID" value="XM_024826665.1"/>
</dbReference>
<reference evidence="2" key="1">
    <citation type="journal article" date="2018" name="Proc. Natl. Acad. Sci. U.S.A.">
        <title>Linking secondary metabolites to gene clusters through genome sequencing of six diverse Aspergillus species.</title>
        <authorList>
            <person name="Kaerboelling I."/>
            <person name="Vesth T.C."/>
            <person name="Frisvad J.C."/>
            <person name="Nybo J.L."/>
            <person name="Theobald S."/>
            <person name="Kuo A."/>
            <person name="Bowyer P."/>
            <person name="Matsuda Y."/>
            <person name="Mondo S."/>
            <person name="Lyhne E.K."/>
            <person name="Kogle M.E."/>
            <person name="Clum A."/>
            <person name="Lipzen A."/>
            <person name="Salamov A."/>
            <person name="Ngan C.Y."/>
            <person name="Daum C."/>
            <person name="Chiniquy J."/>
            <person name="Barry K."/>
            <person name="LaButti K."/>
            <person name="Haridas S."/>
            <person name="Simmons B.A."/>
            <person name="Magnuson J.K."/>
            <person name="Mortensen U.H."/>
            <person name="Larsen T.O."/>
            <person name="Grigoriev I.V."/>
            <person name="Baker S.E."/>
            <person name="Andersen M.R."/>
        </authorList>
    </citation>
    <scope>NUCLEOTIDE SEQUENCE [LARGE SCALE GENOMIC DNA]</scope>
    <source>
        <strain evidence="2">IBT 16806</strain>
    </source>
</reference>
<sequence>MPRLFPSNPEEVMVIRNVTSDIITLSLPFARFGRLKFGARGTLGEPCQRQYHQFHPADQA</sequence>
<proteinExistence type="predicted"/>
<dbReference type="GeneID" id="36533990"/>
<evidence type="ECO:0000313" key="1">
    <source>
        <dbReference type="EMBL" id="PKX97129.1"/>
    </source>
</evidence>
<gene>
    <name evidence="1" type="ORF">P174DRAFT_438923</name>
</gene>